<feature type="transmembrane region" description="Helical" evidence="7">
    <location>
        <begin position="12"/>
        <end position="36"/>
    </location>
</feature>
<proteinExistence type="predicted"/>
<dbReference type="SUPFAM" id="SSF47384">
    <property type="entry name" value="Homodimeric domain of signal transducing histidine kinase"/>
    <property type="match status" value="1"/>
</dbReference>
<dbReference type="Pfam" id="PF00512">
    <property type="entry name" value="HisKA"/>
    <property type="match status" value="1"/>
</dbReference>
<evidence type="ECO:0000256" key="6">
    <source>
        <dbReference type="ARBA" id="ARBA00023012"/>
    </source>
</evidence>
<evidence type="ECO:0000256" key="3">
    <source>
        <dbReference type="ARBA" id="ARBA00022553"/>
    </source>
</evidence>
<dbReference type="PROSITE" id="PS50109">
    <property type="entry name" value="HIS_KIN"/>
    <property type="match status" value="1"/>
</dbReference>
<accession>A0ABS1GFM7</accession>
<feature type="transmembrane region" description="Helical" evidence="7">
    <location>
        <begin position="147"/>
        <end position="166"/>
    </location>
</feature>
<evidence type="ECO:0000256" key="2">
    <source>
        <dbReference type="ARBA" id="ARBA00012438"/>
    </source>
</evidence>
<dbReference type="InterPro" id="IPR036097">
    <property type="entry name" value="HisK_dim/P_sf"/>
</dbReference>
<dbReference type="SUPFAM" id="SSF55874">
    <property type="entry name" value="ATPase domain of HSP90 chaperone/DNA topoisomerase II/histidine kinase"/>
    <property type="match status" value="1"/>
</dbReference>
<dbReference type="EMBL" id="JAACYA010000001">
    <property type="protein sequence ID" value="MBK3331726.1"/>
    <property type="molecule type" value="Genomic_DNA"/>
</dbReference>
<dbReference type="InterPro" id="IPR036890">
    <property type="entry name" value="HATPase_C_sf"/>
</dbReference>
<dbReference type="InterPro" id="IPR003661">
    <property type="entry name" value="HisK_dim/P_dom"/>
</dbReference>
<dbReference type="SMART" id="SM00387">
    <property type="entry name" value="HATPase_c"/>
    <property type="match status" value="1"/>
</dbReference>
<keyword evidence="5 9" id="KW-0418">Kinase</keyword>
<evidence type="ECO:0000256" key="7">
    <source>
        <dbReference type="SAM" id="Phobius"/>
    </source>
</evidence>
<dbReference type="InterPro" id="IPR005467">
    <property type="entry name" value="His_kinase_dom"/>
</dbReference>
<dbReference type="CDD" id="cd00075">
    <property type="entry name" value="HATPase"/>
    <property type="match status" value="1"/>
</dbReference>
<sequence length="386" mass="44816">MKLDQFLKARFKITLLISAISTFILSAFSGSIYYFYKEQILYEISDELKGIAFEVSKTVENPVVDFSIVKNINIPDDTYLCVYNYDTKMVFYKNKLCNISRFFNGFNIIKHDVLFGGSVKKGDTLYYVYVGKDLSRILASLEKLKLILIYTTFVISTAILVFSFLISKRILSPIKEAFDKQERFTQNVSHDLRTPLTVISTNLYLIKQKKFKNIEKNIENISKTVDYMKSLVNDLLFISHIGEKEKKKVNINDIIKKQLSILSPKIEEKSLGVLVKEEDKLEIEATETDMEKLFFNLLENAIKYNYKNGEIIVNIKKKTVSIKNTGKSIDKENIDKIFERFYREDRSRTSEGYGLGLAIVKEIADHYRLRIKVKSEGVHNEFVIKF</sequence>
<keyword evidence="10" id="KW-1185">Reference proteome</keyword>
<evidence type="ECO:0000259" key="8">
    <source>
        <dbReference type="PROSITE" id="PS50109"/>
    </source>
</evidence>
<dbReference type="RefSeq" id="WP_200673132.1">
    <property type="nucleotide sequence ID" value="NZ_JAACYA010000001.1"/>
</dbReference>
<evidence type="ECO:0000256" key="1">
    <source>
        <dbReference type="ARBA" id="ARBA00000085"/>
    </source>
</evidence>
<comment type="catalytic activity">
    <reaction evidence="1">
        <text>ATP + protein L-histidine = ADP + protein N-phospho-L-histidine.</text>
        <dbReference type="EC" id="2.7.13.3"/>
    </reaction>
</comment>
<dbReference type="PANTHER" id="PTHR45453:SF1">
    <property type="entry name" value="PHOSPHATE REGULON SENSOR PROTEIN PHOR"/>
    <property type="match status" value="1"/>
</dbReference>
<dbReference type="CDD" id="cd00082">
    <property type="entry name" value="HisKA"/>
    <property type="match status" value="1"/>
</dbReference>
<dbReference type="InterPro" id="IPR050351">
    <property type="entry name" value="BphY/WalK/GraS-like"/>
</dbReference>
<reference evidence="9 10" key="1">
    <citation type="journal article" date="2021" name="Syst. Appl. Microbiol.">
        <title>Persephonella atlantica sp. nov.: How to adapt to physico-chemical gradients in high temperature hydrothermal habitats.</title>
        <authorList>
            <person name="Francois D.X."/>
            <person name="Godfroy A."/>
            <person name="Mathien C."/>
            <person name="Aube J."/>
            <person name="Cathalot C."/>
            <person name="Lesongeur F."/>
            <person name="L'Haridon S."/>
            <person name="Philippon X."/>
            <person name="Roussel E.G."/>
        </authorList>
    </citation>
    <scope>NUCLEOTIDE SEQUENCE [LARGE SCALE GENOMIC DNA]</scope>
    <source>
        <strain evidence="9 10">MO1340</strain>
    </source>
</reference>
<evidence type="ECO:0000256" key="5">
    <source>
        <dbReference type="ARBA" id="ARBA00022777"/>
    </source>
</evidence>
<keyword evidence="7" id="KW-0472">Membrane</keyword>
<protein>
    <recommendedName>
        <fullName evidence="2">histidine kinase</fullName>
        <ecNumber evidence="2">2.7.13.3</ecNumber>
    </recommendedName>
</protein>
<organism evidence="9 10">
    <name type="scientific">Persephonella atlantica</name>
    <dbReference type="NCBI Taxonomy" id="2699429"/>
    <lineage>
        <taxon>Bacteria</taxon>
        <taxon>Pseudomonadati</taxon>
        <taxon>Aquificota</taxon>
        <taxon>Aquificia</taxon>
        <taxon>Aquificales</taxon>
        <taxon>Hydrogenothermaceae</taxon>
        <taxon>Persephonella</taxon>
    </lineage>
</organism>
<dbReference type="SMART" id="SM00388">
    <property type="entry name" value="HisKA"/>
    <property type="match status" value="1"/>
</dbReference>
<comment type="caution">
    <text evidence="9">The sequence shown here is derived from an EMBL/GenBank/DDBJ whole genome shotgun (WGS) entry which is preliminary data.</text>
</comment>
<gene>
    <name evidence="9" type="ORF">GWK41_01440</name>
</gene>
<name>A0ABS1GFM7_9AQUI</name>
<dbReference type="EC" id="2.7.13.3" evidence="2"/>
<dbReference type="Pfam" id="PF02518">
    <property type="entry name" value="HATPase_c"/>
    <property type="match status" value="1"/>
</dbReference>
<dbReference type="PRINTS" id="PR01780">
    <property type="entry name" value="LANTIREGPROT"/>
</dbReference>
<feature type="domain" description="Histidine kinase" evidence="8">
    <location>
        <begin position="187"/>
        <end position="386"/>
    </location>
</feature>
<dbReference type="Gene3D" id="1.10.287.130">
    <property type="match status" value="1"/>
</dbReference>
<keyword evidence="7" id="KW-1133">Transmembrane helix</keyword>
<evidence type="ECO:0000256" key="4">
    <source>
        <dbReference type="ARBA" id="ARBA00022679"/>
    </source>
</evidence>
<dbReference type="InterPro" id="IPR003594">
    <property type="entry name" value="HATPase_dom"/>
</dbReference>
<dbReference type="PANTHER" id="PTHR45453">
    <property type="entry name" value="PHOSPHATE REGULON SENSOR PROTEIN PHOR"/>
    <property type="match status" value="1"/>
</dbReference>
<keyword evidence="7" id="KW-0812">Transmembrane</keyword>
<keyword evidence="3" id="KW-0597">Phosphoprotein</keyword>
<keyword evidence="4" id="KW-0808">Transferase</keyword>
<evidence type="ECO:0000313" key="10">
    <source>
        <dbReference type="Proteomes" id="UP000772812"/>
    </source>
</evidence>
<evidence type="ECO:0000313" key="9">
    <source>
        <dbReference type="EMBL" id="MBK3331726.1"/>
    </source>
</evidence>
<dbReference type="InterPro" id="IPR008358">
    <property type="entry name" value="Sig_transdc_His_kin/Pase_MprB"/>
</dbReference>
<dbReference type="GO" id="GO:0016301">
    <property type="term" value="F:kinase activity"/>
    <property type="evidence" value="ECO:0007669"/>
    <property type="project" value="UniProtKB-KW"/>
</dbReference>
<dbReference type="Gene3D" id="3.30.565.10">
    <property type="entry name" value="Histidine kinase-like ATPase, C-terminal domain"/>
    <property type="match status" value="1"/>
</dbReference>
<dbReference type="Proteomes" id="UP000772812">
    <property type="component" value="Unassembled WGS sequence"/>
</dbReference>
<keyword evidence="6" id="KW-0902">Two-component regulatory system</keyword>